<name>A0AAV9WZN5_9PEZI</name>
<keyword evidence="2" id="KW-0732">Signal</keyword>
<evidence type="ECO:0000256" key="1">
    <source>
        <dbReference type="SAM" id="Phobius"/>
    </source>
</evidence>
<feature type="signal peptide" evidence="2">
    <location>
        <begin position="1"/>
        <end position="21"/>
    </location>
</feature>
<comment type="caution">
    <text evidence="3">The sequence shown here is derived from an EMBL/GenBank/DDBJ whole genome shotgun (WGS) entry which is preliminary data.</text>
</comment>
<sequence length="587" mass="62650">MLLQSLLSGAIYIAGLTVVSASPTNVDTSLRSWGPSGLSPRNIVSNIGNTLSRYRHQKRDTVFQNSTTLAKSWDGAVLLSYEYEKDFEAGKNGTVSASSGVEITCTTCYIKATVQAELTINGSFNATQAIDNVLSEVEDGITNITESTVDWLETNAKSIFTSFAKGGDLDDLDLKPLDVDFNIDIPDIPDCQLRFQFDDLELYVALSTTFSAGITYTLSLYKSETPIGIAIDDLFLGIVAEVELILSVDGEVTIGSGFHIQVDDNASLEIALFGSEVSKTAFNGGLFEFLPVTIESAGVVLQAVLRVTIRAGFEIGISDDTASAGVEVSVWAHIAELKTNVTFAPADQPGCDLRIEESYQFIVGAAAGATVALFDHTWGPAPETSIPIWGTTLTQCAIQASVTRGPITARQLGAADDLTTTTISTKVTYRGVQCMSPGLIDCPVSLQSTTKTVTEITLVTSVPSGVDATFPTTTQTTIAQTIPFGTGVNKLFETAGAPTPYSPGSDIPRSGTHSNKNLIIGVCVGVGGFIIISLICGYIFWQRRKRYILTTLQTGPDTSLMGSPQMQGPDKTVYNAYTTEVTPFQNR</sequence>
<gene>
    <name evidence="3" type="ORF">TWF694_003582</name>
</gene>
<feature type="chain" id="PRO_5043497144" description="Mid2 domain-containing protein" evidence="2">
    <location>
        <begin position="22"/>
        <end position="587"/>
    </location>
</feature>
<dbReference type="Proteomes" id="UP001365542">
    <property type="component" value="Unassembled WGS sequence"/>
</dbReference>
<dbReference type="EMBL" id="JAVHJO010000013">
    <property type="protein sequence ID" value="KAK6530218.1"/>
    <property type="molecule type" value="Genomic_DNA"/>
</dbReference>
<dbReference type="AlphaFoldDB" id="A0AAV9WZN5"/>
<organism evidence="3 4">
    <name type="scientific">Orbilia ellipsospora</name>
    <dbReference type="NCBI Taxonomy" id="2528407"/>
    <lineage>
        <taxon>Eukaryota</taxon>
        <taxon>Fungi</taxon>
        <taxon>Dikarya</taxon>
        <taxon>Ascomycota</taxon>
        <taxon>Pezizomycotina</taxon>
        <taxon>Orbiliomycetes</taxon>
        <taxon>Orbiliales</taxon>
        <taxon>Orbiliaceae</taxon>
        <taxon>Orbilia</taxon>
    </lineage>
</organism>
<keyword evidence="1" id="KW-1133">Transmembrane helix</keyword>
<evidence type="ECO:0000256" key="2">
    <source>
        <dbReference type="SAM" id="SignalP"/>
    </source>
</evidence>
<evidence type="ECO:0008006" key="5">
    <source>
        <dbReference type="Google" id="ProtNLM"/>
    </source>
</evidence>
<protein>
    <recommendedName>
        <fullName evidence="5">Mid2 domain-containing protein</fullName>
    </recommendedName>
</protein>
<accession>A0AAV9WZN5</accession>
<keyword evidence="1" id="KW-0472">Membrane</keyword>
<evidence type="ECO:0000313" key="3">
    <source>
        <dbReference type="EMBL" id="KAK6530218.1"/>
    </source>
</evidence>
<evidence type="ECO:0000313" key="4">
    <source>
        <dbReference type="Proteomes" id="UP001365542"/>
    </source>
</evidence>
<feature type="transmembrane region" description="Helical" evidence="1">
    <location>
        <begin position="518"/>
        <end position="541"/>
    </location>
</feature>
<keyword evidence="4" id="KW-1185">Reference proteome</keyword>
<keyword evidence="1" id="KW-0812">Transmembrane</keyword>
<proteinExistence type="predicted"/>
<reference evidence="3 4" key="1">
    <citation type="submission" date="2019-10" db="EMBL/GenBank/DDBJ databases">
        <authorList>
            <person name="Palmer J.M."/>
        </authorList>
    </citation>
    <scope>NUCLEOTIDE SEQUENCE [LARGE SCALE GENOMIC DNA]</scope>
    <source>
        <strain evidence="3 4">TWF694</strain>
    </source>
</reference>